<proteinExistence type="inferred from homology"/>
<dbReference type="GO" id="GO:0003723">
    <property type="term" value="F:RNA binding"/>
    <property type="evidence" value="ECO:0007669"/>
    <property type="project" value="InterPro"/>
</dbReference>
<name>A0A4S3ZS76_9HYPH</name>
<dbReference type="InterPro" id="IPR001313">
    <property type="entry name" value="Pumilio_RNA-bd_rpt"/>
</dbReference>
<evidence type="ECO:0000256" key="5">
    <source>
        <dbReference type="ARBA" id="ARBA00022737"/>
    </source>
</evidence>
<dbReference type="Gene3D" id="1.10.10.10">
    <property type="entry name" value="Winged helix-like DNA-binding domain superfamily/Winged helix DNA-binding domain"/>
    <property type="match status" value="1"/>
</dbReference>
<sequence>MDDDESREQNTQPTPRMLAWARNSAAYRLARRMMSRQELMQAVSRKARQKYEDIAPETVEILAQEAVRFGETMGAIDDQAYADVKSQSAARNGKSRRAIAQTLARKGIEKELVTAALEEVDDVLAAVRFARKRGYGPFRRKEADQRQLTRELSSLARNGFGFALAQRVVEMDQQEAEDLLLPPL</sequence>
<dbReference type="GO" id="GO:0006282">
    <property type="term" value="P:regulation of DNA repair"/>
    <property type="evidence" value="ECO:0007669"/>
    <property type="project" value="UniProtKB-UniRule"/>
</dbReference>
<dbReference type="PROSITE" id="PS50302">
    <property type="entry name" value="PUM"/>
    <property type="match status" value="1"/>
</dbReference>
<evidence type="ECO:0000259" key="7">
    <source>
        <dbReference type="Pfam" id="PF02631"/>
    </source>
</evidence>
<dbReference type="Pfam" id="PF02631">
    <property type="entry name" value="RecX_HTH2"/>
    <property type="match status" value="1"/>
</dbReference>
<dbReference type="Proteomes" id="UP000310754">
    <property type="component" value="Unassembled WGS sequence"/>
</dbReference>
<evidence type="ECO:0000256" key="6">
    <source>
        <dbReference type="HAMAP-Rule" id="MF_01114"/>
    </source>
</evidence>
<comment type="subcellular location">
    <subcellularLocation>
        <location evidence="1 6">Cytoplasm</location>
    </subcellularLocation>
</comment>
<dbReference type="AlphaFoldDB" id="A0A4S3ZS76"/>
<protein>
    <recommendedName>
        <fullName evidence="3 6">Regulatory protein RecX</fullName>
    </recommendedName>
</protein>
<dbReference type="RefSeq" id="WP_146935375.1">
    <property type="nucleotide sequence ID" value="NZ_SSOA01000009.1"/>
</dbReference>
<evidence type="ECO:0000313" key="9">
    <source>
        <dbReference type="Proteomes" id="UP000310754"/>
    </source>
</evidence>
<evidence type="ECO:0000313" key="8">
    <source>
        <dbReference type="EMBL" id="THF48399.1"/>
    </source>
</evidence>
<organism evidence="8 9">
    <name type="scientific">Allorhizobium terrae</name>
    <dbReference type="NCBI Taxonomy" id="1848972"/>
    <lineage>
        <taxon>Bacteria</taxon>
        <taxon>Pseudomonadati</taxon>
        <taxon>Pseudomonadota</taxon>
        <taxon>Alphaproteobacteria</taxon>
        <taxon>Hyphomicrobiales</taxon>
        <taxon>Rhizobiaceae</taxon>
        <taxon>Rhizobium/Agrobacterium group</taxon>
        <taxon>Allorhizobium</taxon>
    </lineage>
</organism>
<keyword evidence="5" id="KW-0677">Repeat</keyword>
<evidence type="ECO:0000256" key="4">
    <source>
        <dbReference type="ARBA" id="ARBA00022490"/>
    </source>
</evidence>
<accession>A0A4S3ZS76</accession>
<dbReference type="GO" id="GO:0005737">
    <property type="term" value="C:cytoplasm"/>
    <property type="evidence" value="ECO:0007669"/>
    <property type="project" value="UniProtKB-SubCell"/>
</dbReference>
<dbReference type="InterPro" id="IPR053924">
    <property type="entry name" value="RecX_HTH_2nd"/>
</dbReference>
<dbReference type="InterPro" id="IPR003783">
    <property type="entry name" value="Regulatory_RecX"/>
</dbReference>
<comment type="caution">
    <text evidence="8">The sequence shown here is derived from an EMBL/GenBank/DDBJ whole genome shotgun (WGS) entry which is preliminary data.</text>
</comment>
<dbReference type="InterPro" id="IPR036388">
    <property type="entry name" value="WH-like_DNA-bd_sf"/>
</dbReference>
<dbReference type="HAMAP" id="MF_01114">
    <property type="entry name" value="RecX"/>
    <property type="match status" value="1"/>
</dbReference>
<dbReference type="EMBL" id="SSOA01000009">
    <property type="protein sequence ID" value="THF48399.1"/>
    <property type="molecule type" value="Genomic_DNA"/>
</dbReference>
<keyword evidence="9" id="KW-1185">Reference proteome</keyword>
<gene>
    <name evidence="6" type="primary">recX</name>
    <name evidence="8" type="ORF">E6C51_15310</name>
</gene>
<comment type="similarity">
    <text evidence="2 6">Belongs to the RecX family.</text>
</comment>
<evidence type="ECO:0000256" key="2">
    <source>
        <dbReference type="ARBA" id="ARBA00009695"/>
    </source>
</evidence>
<evidence type="ECO:0000256" key="1">
    <source>
        <dbReference type="ARBA" id="ARBA00004496"/>
    </source>
</evidence>
<reference evidence="8 9" key="1">
    <citation type="submission" date="2019-04" db="EMBL/GenBank/DDBJ databases">
        <title>Rhizobium terrae sp. nov., isolated from a paddy soil.</title>
        <authorList>
            <person name="Lin S.-Y."/>
            <person name="Hameed A."/>
            <person name="Huang H.-I."/>
            <person name="Young C.-C."/>
        </authorList>
    </citation>
    <scope>NUCLEOTIDE SEQUENCE [LARGE SCALE GENOMIC DNA]</scope>
    <source>
        <strain evidence="8 9">CC-HIH110</strain>
    </source>
</reference>
<feature type="domain" description="RecX second three-helical" evidence="7">
    <location>
        <begin position="77"/>
        <end position="117"/>
    </location>
</feature>
<keyword evidence="4 6" id="KW-0963">Cytoplasm</keyword>
<evidence type="ECO:0000256" key="3">
    <source>
        <dbReference type="ARBA" id="ARBA00018111"/>
    </source>
</evidence>
<comment type="function">
    <text evidence="6">Modulates RecA activity.</text>
</comment>